<comment type="caution">
    <text evidence="5">The sequence shown here is derived from an EMBL/GenBank/DDBJ whole genome shotgun (WGS) entry which is preliminary data.</text>
</comment>
<dbReference type="InterPro" id="IPR013783">
    <property type="entry name" value="Ig-like_fold"/>
</dbReference>
<accession>A0AAN9K170</accession>
<dbReference type="GO" id="GO:0005886">
    <property type="term" value="C:plasma membrane"/>
    <property type="evidence" value="ECO:0007669"/>
    <property type="project" value="TreeGrafter"/>
</dbReference>
<dbReference type="PROSITE" id="PS50202">
    <property type="entry name" value="MSP"/>
    <property type="match status" value="1"/>
</dbReference>
<dbReference type="Pfam" id="PF00635">
    <property type="entry name" value="Motile_Sperm"/>
    <property type="match status" value="1"/>
</dbReference>
<dbReference type="GO" id="GO:0090158">
    <property type="term" value="P:endoplasmic reticulum membrane organization"/>
    <property type="evidence" value="ECO:0007669"/>
    <property type="project" value="TreeGrafter"/>
</dbReference>
<proteinExistence type="inferred from homology"/>
<dbReference type="PANTHER" id="PTHR10809">
    <property type="entry name" value="VESICLE-ASSOCIATED MEMBRANE PROTEIN-ASSOCIATED PROTEIN"/>
    <property type="match status" value="1"/>
</dbReference>
<dbReference type="SUPFAM" id="SSF49354">
    <property type="entry name" value="PapD-like"/>
    <property type="match status" value="1"/>
</dbReference>
<keyword evidence="6" id="KW-1185">Reference proteome</keyword>
<evidence type="ECO:0000259" key="4">
    <source>
        <dbReference type="PROSITE" id="PS50202"/>
    </source>
</evidence>
<dbReference type="PANTHER" id="PTHR10809:SF42">
    <property type="entry name" value="VESICLE-ASSOCIATED PROTEIN 2-1"/>
    <property type="match status" value="1"/>
</dbReference>
<evidence type="ECO:0000313" key="6">
    <source>
        <dbReference type="Proteomes" id="UP001359559"/>
    </source>
</evidence>
<dbReference type="Gene3D" id="2.60.40.10">
    <property type="entry name" value="Immunoglobulins"/>
    <property type="match status" value="1"/>
</dbReference>
<feature type="transmembrane region" description="Helical" evidence="3">
    <location>
        <begin position="200"/>
        <end position="223"/>
    </location>
</feature>
<dbReference type="GO" id="GO:0061817">
    <property type="term" value="P:endoplasmic reticulum-plasma membrane tethering"/>
    <property type="evidence" value="ECO:0007669"/>
    <property type="project" value="TreeGrafter"/>
</dbReference>
<dbReference type="InterPro" id="IPR016763">
    <property type="entry name" value="VAP"/>
</dbReference>
<name>A0AAN9K170_CLITE</name>
<dbReference type="InterPro" id="IPR000535">
    <property type="entry name" value="MSP_dom"/>
</dbReference>
<comment type="similarity">
    <text evidence="1">Belongs to the VAMP-associated protein (VAP) (TC 9.B.17) family.</text>
</comment>
<feature type="coiled-coil region" evidence="2">
    <location>
        <begin position="165"/>
        <end position="192"/>
    </location>
</feature>
<keyword evidence="3" id="KW-0472">Membrane</keyword>
<dbReference type="AlphaFoldDB" id="A0AAN9K170"/>
<keyword evidence="2" id="KW-0175">Coiled coil</keyword>
<dbReference type="PIRSF" id="PIRSF019693">
    <property type="entry name" value="VAMP-associated"/>
    <property type="match status" value="1"/>
</dbReference>
<evidence type="ECO:0000256" key="1">
    <source>
        <dbReference type="ARBA" id="ARBA00008932"/>
    </source>
</evidence>
<evidence type="ECO:0000313" key="5">
    <source>
        <dbReference type="EMBL" id="KAK7309075.1"/>
    </source>
</evidence>
<organism evidence="5 6">
    <name type="scientific">Clitoria ternatea</name>
    <name type="common">Butterfly pea</name>
    <dbReference type="NCBI Taxonomy" id="43366"/>
    <lineage>
        <taxon>Eukaryota</taxon>
        <taxon>Viridiplantae</taxon>
        <taxon>Streptophyta</taxon>
        <taxon>Embryophyta</taxon>
        <taxon>Tracheophyta</taxon>
        <taxon>Spermatophyta</taxon>
        <taxon>Magnoliopsida</taxon>
        <taxon>eudicotyledons</taxon>
        <taxon>Gunneridae</taxon>
        <taxon>Pentapetalae</taxon>
        <taxon>rosids</taxon>
        <taxon>fabids</taxon>
        <taxon>Fabales</taxon>
        <taxon>Fabaceae</taxon>
        <taxon>Papilionoideae</taxon>
        <taxon>50 kb inversion clade</taxon>
        <taxon>NPAAA clade</taxon>
        <taxon>indigoferoid/millettioid clade</taxon>
        <taxon>Phaseoleae</taxon>
        <taxon>Clitoria</taxon>
    </lineage>
</organism>
<dbReference type="InterPro" id="IPR008962">
    <property type="entry name" value="PapD-like_sf"/>
</dbReference>
<reference evidence="5 6" key="1">
    <citation type="submission" date="2024-01" db="EMBL/GenBank/DDBJ databases">
        <title>The genomes of 5 underutilized Papilionoideae crops provide insights into root nodulation and disease resistance.</title>
        <authorList>
            <person name="Yuan L."/>
        </authorList>
    </citation>
    <scope>NUCLEOTIDE SEQUENCE [LARGE SCALE GENOMIC DNA]</scope>
    <source>
        <strain evidence="5">LY-2023</strain>
        <tissue evidence="5">Leaf</tissue>
    </source>
</reference>
<keyword evidence="3" id="KW-0812">Transmembrane</keyword>
<dbReference type="EMBL" id="JAYKXN010000002">
    <property type="protein sequence ID" value="KAK7309075.1"/>
    <property type="molecule type" value="Genomic_DNA"/>
</dbReference>
<protein>
    <recommendedName>
        <fullName evidence="4">MSP domain-containing protein</fullName>
    </recommendedName>
</protein>
<evidence type="ECO:0000256" key="3">
    <source>
        <dbReference type="SAM" id="Phobius"/>
    </source>
</evidence>
<sequence>MFVTFFAMTTTTSSPQLISVIPEELRFHFELDKQTFCDLKVLNNTQNHVAFKVKTTSPKKYFVRPNTGVIQPWDSCIIRVTLQAQHEYPPDMQCKDKFLLQSTLVNPNTDVDDLPADTFTKESGNSIEEMKLRVAYITSTSSEGSSEDDALKNTQKFDATSSQILQQLREERDAAAIQTRKLQQELDMLKRQKNRSGPGFSFKFAIFVGLLGVSLGFLLKFLFSSPSKE</sequence>
<gene>
    <name evidence="5" type="ORF">RJT34_05524</name>
</gene>
<dbReference type="FunFam" id="2.60.40.10:FF:000813">
    <property type="entry name" value="Vesicle-associated protein 1-1"/>
    <property type="match status" value="1"/>
</dbReference>
<keyword evidence="3" id="KW-1133">Transmembrane helix</keyword>
<dbReference type="Proteomes" id="UP001359559">
    <property type="component" value="Unassembled WGS sequence"/>
</dbReference>
<evidence type="ECO:0000256" key="2">
    <source>
        <dbReference type="SAM" id="Coils"/>
    </source>
</evidence>
<feature type="domain" description="MSP" evidence="4">
    <location>
        <begin position="17"/>
        <end position="137"/>
    </location>
</feature>
<dbReference type="GO" id="GO:0005789">
    <property type="term" value="C:endoplasmic reticulum membrane"/>
    <property type="evidence" value="ECO:0007669"/>
    <property type="project" value="InterPro"/>
</dbReference>